<organism evidence="3 4">
    <name type="scientific">Roseovarius indicus</name>
    <dbReference type="NCBI Taxonomy" id="540747"/>
    <lineage>
        <taxon>Bacteria</taxon>
        <taxon>Pseudomonadati</taxon>
        <taxon>Pseudomonadota</taxon>
        <taxon>Alphaproteobacteria</taxon>
        <taxon>Rhodobacterales</taxon>
        <taxon>Roseobacteraceae</taxon>
        <taxon>Roseovarius</taxon>
    </lineage>
</organism>
<dbReference type="AlphaFoldDB" id="A0A5P3ABB4"/>
<feature type="compositionally biased region" description="Polar residues" evidence="1">
    <location>
        <begin position="48"/>
        <end position="63"/>
    </location>
</feature>
<dbReference type="Proteomes" id="UP000325785">
    <property type="component" value="Chromosome"/>
</dbReference>
<reference evidence="3 4" key="1">
    <citation type="submission" date="2018-08" db="EMBL/GenBank/DDBJ databases">
        <title>Genetic Globetrotter - A new plasmid hitch-hiking vast phylogenetic and geographic distances.</title>
        <authorList>
            <person name="Vollmers J."/>
            <person name="Petersen J."/>
        </authorList>
    </citation>
    <scope>NUCLEOTIDE SEQUENCE [LARGE SCALE GENOMIC DNA]</scope>
    <source>
        <strain evidence="3 4">DSM 26383</strain>
    </source>
</reference>
<dbReference type="InterPro" id="IPR007498">
    <property type="entry name" value="PqiA-like"/>
</dbReference>
<evidence type="ECO:0000256" key="1">
    <source>
        <dbReference type="SAM" id="MobiDB-lite"/>
    </source>
</evidence>
<keyword evidence="2" id="KW-1133">Transmembrane helix</keyword>
<evidence type="ECO:0000313" key="3">
    <source>
        <dbReference type="EMBL" id="QEW26602.1"/>
    </source>
</evidence>
<proteinExistence type="predicted"/>
<dbReference type="KEGG" id="rid:RIdsm_02402"/>
<feature type="region of interest" description="Disordered" evidence="1">
    <location>
        <begin position="48"/>
        <end position="113"/>
    </location>
</feature>
<sequence>MLHNVLGEDVFGTIKLKPKLLQRLPTARRSPVAPNRQLRLITPVPVTSRVSTQKTIPQPSPSKTHQTLPTPHAPLTPPTTAKNTDAIPTLYRRDTDPPFPRKTTPLTPIRPKRGATPLAAPVRTVYLCLTFHTSDAMLRYANLALLVLFPVSWFAPMMRAGMLPLFGLSEISVISGLQSLWQSDVILALIVTIFALFAPYLKTLGLALVHFHLLDRAVLPALHILGKLAMADIFLIALYITILKGIGIGRIETAWGLYLFTACILASLALSILTAREARLQGRDEPLATDPNSRH</sequence>
<feature type="transmembrane region" description="Helical" evidence="2">
    <location>
        <begin position="221"/>
        <end position="242"/>
    </location>
</feature>
<keyword evidence="2" id="KW-0812">Transmembrane</keyword>
<keyword evidence="2" id="KW-0472">Membrane</keyword>
<feature type="transmembrane region" description="Helical" evidence="2">
    <location>
        <begin position="137"/>
        <end position="155"/>
    </location>
</feature>
<protein>
    <submittedName>
        <fullName evidence="3">Integral membrane protein, PqiA family</fullName>
    </submittedName>
</protein>
<name>A0A5P3ABB4_9RHOB</name>
<dbReference type="Pfam" id="PF04403">
    <property type="entry name" value="PqiA"/>
    <property type="match status" value="1"/>
</dbReference>
<feature type="transmembrane region" description="Helical" evidence="2">
    <location>
        <begin position="187"/>
        <end position="209"/>
    </location>
</feature>
<gene>
    <name evidence="3" type="ORF">RIdsm_02402</name>
</gene>
<accession>A0A5P3ABB4</accession>
<evidence type="ECO:0000256" key="2">
    <source>
        <dbReference type="SAM" id="Phobius"/>
    </source>
</evidence>
<feature type="transmembrane region" description="Helical" evidence="2">
    <location>
        <begin position="254"/>
        <end position="273"/>
    </location>
</feature>
<dbReference type="EMBL" id="CP031598">
    <property type="protein sequence ID" value="QEW26602.1"/>
    <property type="molecule type" value="Genomic_DNA"/>
</dbReference>
<evidence type="ECO:0000313" key="4">
    <source>
        <dbReference type="Proteomes" id="UP000325785"/>
    </source>
</evidence>